<dbReference type="eggNOG" id="COG4104">
    <property type="taxonomic scope" value="Bacteria"/>
</dbReference>
<keyword evidence="2" id="KW-1133">Transmembrane helix</keyword>
<keyword evidence="2" id="KW-0812">Transmembrane</keyword>
<dbReference type="Pfam" id="PF25799">
    <property type="entry name" value="prePAAR_I"/>
    <property type="match status" value="1"/>
</dbReference>
<evidence type="ECO:0000256" key="2">
    <source>
        <dbReference type="SAM" id="Phobius"/>
    </source>
</evidence>
<dbReference type="InterPro" id="IPR057925">
    <property type="entry name" value="prePAAR_DddA"/>
</dbReference>
<dbReference type="RefSeq" id="WP_052375556.1">
    <property type="nucleotide sequence ID" value="NZ_ASRX01000030.1"/>
</dbReference>
<reference evidence="4 5" key="1">
    <citation type="submission" date="2013-05" db="EMBL/GenBank/DDBJ databases">
        <title>Genome assembly of Chondromyces apiculatus DSM 436.</title>
        <authorList>
            <person name="Sharma G."/>
            <person name="Khatri I."/>
            <person name="Kaur C."/>
            <person name="Mayilraj S."/>
            <person name="Subramanian S."/>
        </authorList>
    </citation>
    <scope>NUCLEOTIDE SEQUENCE [LARGE SCALE GENOMIC DNA]</scope>
    <source>
        <strain evidence="4 5">DSM 436</strain>
    </source>
</reference>
<evidence type="ECO:0000313" key="5">
    <source>
        <dbReference type="Proteomes" id="UP000019678"/>
    </source>
</evidence>
<organism evidence="4 5">
    <name type="scientific">Chondromyces apiculatus DSM 436</name>
    <dbReference type="NCBI Taxonomy" id="1192034"/>
    <lineage>
        <taxon>Bacteria</taxon>
        <taxon>Pseudomonadati</taxon>
        <taxon>Myxococcota</taxon>
        <taxon>Polyangia</taxon>
        <taxon>Polyangiales</taxon>
        <taxon>Polyangiaceae</taxon>
        <taxon>Chondromyces</taxon>
    </lineage>
</organism>
<feature type="transmembrane region" description="Helical" evidence="2">
    <location>
        <begin position="16"/>
        <end position="36"/>
    </location>
</feature>
<evidence type="ECO:0000259" key="3">
    <source>
        <dbReference type="Pfam" id="PF25799"/>
    </source>
</evidence>
<dbReference type="STRING" id="1192034.CAP_4188"/>
<dbReference type="EMBL" id="ASRX01000030">
    <property type="protein sequence ID" value="EYF04713.1"/>
    <property type="molecule type" value="Genomic_DNA"/>
</dbReference>
<dbReference type="InterPro" id="IPR008727">
    <property type="entry name" value="PAAR_motif"/>
</dbReference>
<proteinExistence type="predicted"/>
<dbReference type="AlphaFoldDB" id="A0A017T625"/>
<dbReference type="Gene3D" id="2.60.200.60">
    <property type="match status" value="1"/>
</dbReference>
<comment type="caution">
    <text evidence="4">The sequence shown here is derived from an EMBL/GenBank/DDBJ whole genome shotgun (WGS) entry which is preliminary data.</text>
</comment>
<dbReference type="Pfam" id="PF05488">
    <property type="entry name" value="PAAR_motif"/>
    <property type="match status" value="1"/>
</dbReference>
<sequence>MTAAARIDDPIQHSNALTGLLIGAAAGAAIGLFVVFTGGLGAGVIAAAVVGAGAAGGAGLGELLGSLSGAGGSITGGIASGSPDTTVNSRRSARATDDIVACTGTPPLSLPAHDGKHIAQGSATVTINGLPASRVDDKIECGSKIQEGSPNVIIGGATVQTLEIDNEVPGYVHGIVFAVGFASAVVLAGPVVAVVGTLGSLGGGMLAQAAAAQLGLSEDGQKIAGFLGSLLGGGLSGRAGGRIGRIPSVARTEAALMRPLMSRSTSYSRYVASVAGERPMQLAAREAHASRLDPNSQAAAAARFQGTPDYPGRDPLRNTTFRRDELYYGGTDRDGNPTGFFISEAEYNRVIVRGGGTREDYFQGVQVQGSSNPKYITPDNPLGYRNQLSVFRVTRDFEGATGPTVANPRYGAGGIQQHFSNAWEGRLVEVGKVDLRPSPNPVLVPSTAAGRGRYELPGVGGISSAGTPAVTNPGNDVGSQRPGGRP</sequence>
<dbReference type="OrthoDB" id="5471451at2"/>
<feature type="domain" description="Double-stranded DNA deaminase toxin A prePAAR motif" evidence="3">
    <location>
        <begin position="3"/>
        <end position="54"/>
    </location>
</feature>
<gene>
    <name evidence="4" type="ORF">CAP_4188</name>
</gene>
<feature type="transmembrane region" description="Helical" evidence="2">
    <location>
        <begin position="43"/>
        <end position="61"/>
    </location>
</feature>
<protein>
    <submittedName>
        <fullName evidence="4">Rhs family protein</fullName>
    </submittedName>
</protein>
<dbReference type="Proteomes" id="UP000019678">
    <property type="component" value="Unassembled WGS sequence"/>
</dbReference>
<feature type="compositionally biased region" description="Polar residues" evidence="1">
    <location>
        <begin position="464"/>
        <end position="478"/>
    </location>
</feature>
<evidence type="ECO:0000256" key="1">
    <source>
        <dbReference type="SAM" id="MobiDB-lite"/>
    </source>
</evidence>
<keyword evidence="5" id="KW-1185">Reference proteome</keyword>
<name>A0A017T625_9BACT</name>
<dbReference type="CDD" id="cd14742">
    <property type="entry name" value="PAAR_RHS"/>
    <property type="match status" value="1"/>
</dbReference>
<accession>A0A017T625</accession>
<feature type="region of interest" description="Disordered" evidence="1">
    <location>
        <begin position="446"/>
        <end position="486"/>
    </location>
</feature>
<keyword evidence="2" id="KW-0472">Membrane</keyword>
<feature type="transmembrane region" description="Helical" evidence="2">
    <location>
        <begin position="175"/>
        <end position="198"/>
    </location>
</feature>
<evidence type="ECO:0000313" key="4">
    <source>
        <dbReference type="EMBL" id="EYF04713.1"/>
    </source>
</evidence>